<sequence>MEQILNEYCKQFNPGLLLLSMPTGSGKTYNVLNFIYSNYEEFATQKRKILFITNLKKNLPINELKERFIADRKEDEFDKYVLFINSNVDTVIKKLLAIDDEIPDQFKTESYNKLKSHIKILQNSQLPKEVKDSWETEIRKNIEPKFRQIIKKELENNFKTKKARLSAIKNDQDYQWIGKLYPAVFTDEKTVFFLSIDKFVAKNTTLVEPSYYFNERFIEKALIFIDEFDTTKEAVLKKIIESGLHHRVDLLDLFLNIHNHLMQNECPELLIKESETFKKKSSGKNWLSPRQHIETFRDKANYIFTTYKLQHTCKSHEDFSTKQRNFLFYDYQFHNVMDRDKRIEIIEDIENRTNWIKAFDIKTKNSGVEIQKLLSEITGFLTYFQRGIKYLADNYRHLKDENNSINEAFSLEFAVTTVLNNFHIDNTDVELLTSKILEDDLPYDLQTDKGTIQRQGFYDTGFRYHDIVDSDEHDTLSKIYMFNFSRTPESFLAGVCSKAMVVGISATAGLYTNIGNYDLEYLKSRLVNSFIRVKEDAIIRLKNAYSEATKGYDQVVIKTEFIGTDSQKEAIKQLEELLRDREAAQAFWNDLRHKNTDKKKNIEFLFDRYVRALTAWKYFLDHPDCHAFLCLFNKLPKPADPEFDLDILHNYAKLLLDDNKDVIDGSVHDTIFLLSGDNFEENKEQLLNELKDNKRRFIISAYQTIGVGQNLQFPIPSSIEPIHINSLPKHSDMDINGIYLDNPTNLVVNIFGNELENDNFIKYIFQLEFYRENGAFSLNTFKSKLDEAFQRYIRRDKPKRKAEDFISLYNTDTYSRFLNKIIIQAIGRICRTNMKAPTIHILADASIRKHLTRFSLPEDVIPVREYTALLESVTKSTNQSEDLIEAQNRASHTSNQTSAYIRRQLNRPWTSQSVKAWQDLREQVLRQPAIAKESECNPKWNSIYIQLPKAASLYRYSEEYDFREIEVLFSEEYGKKEVKEVSERTARLSDLMRINILHKLFIDSGWATTFPESELLLTPPMFNNIYKGALGEVCGKHILQSQLNIHLLELDVDEFECFDFKTDRNIYIDFKLWNDQVAVPADELIDKIREKMAIVGADRVFVINILGSSDTAFGEIIQRDRKIVEVPYLCKNDKVDDKAIEFILKEFCK</sequence>
<evidence type="ECO:0000313" key="2">
    <source>
        <dbReference type="Proteomes" id="UP000031549"/>
    </source>
</evidence>
<keyword evidence="2" id="KW-1185">Reference proteome</keyword>
<accession>A0A846H5Y9</accession>
<evidence type="ECO:0000313" key="1">
    <source>
        <dbReference type="EMBL" id="NEU72685.1"/>
    </source>
</evidence>
<evidence type="ECO:0008006" key="3">
    <source>
        <dbReference type="Google" id="ProtNLM"/>
    </source>
</evidence>
<dbReference type="SUPFAM" id="SSF52540">
    <property type="entry name" value="P-loop containing nucleoside triphosphate hydrolases"/>
    <property type="match status" value="1"/>
</dbReference>
<gene>
    <name evidence="1" type="ORF">PI95_008905</name>
</gene>
<dbReference type="EMBL" id="JTCM02000013">
    <property type="protein sequence ID" value="NEU72685.1"/>
    <property type="molecule type" value="Genomic_DNA"/>
</dbReference>
<dbReference type="RefSeq" id="WP_039753522.1">
    <property type="nucleotide sequence ID" value="NZ_JTCM02000013.1"/>
</dbReference>
<name>A0A846H5Y9_9CYAN</name>
<comment type="caution">
    <text evidence="1">The sequence shown here is derived from an EMBL/GenBank/DDBJ whole genome shotgun (WGS) entry which is preliminary data.</text>
</comment>
<dbReference type="Proteomes" id="UP000031549">
    <property type="component" value="Unassembled WGS sequence"/>
</dbReference>
<proteinExistence type="predicted"/>
<dbReference type="InterPro" id="IPR027417">
    <property type="entry name" value="P-loop_NTPase"/>
</dbReference>
<reference evidence="1 2" key="1">
    <citation type="journal article" date="2015" name="Genome Announc.">
        <title>Draft Genome Sequence of Cyanobacterium Hassallia byssoidea Strain VB512170, Isolated from Monuments in India.</title>
        <authorList>
            <person name="Singh D."/>
            <person name="Chandrababunaidu M.M."/>
            <person name="Panda A."/>
            <person name="Sen D."/>
            <person name="Bhattacharyya S."/>
            <person name="Adhikary S.P."/>
            <person name="Tripathy S."/>
        </authorList>
    </citation>
    <scope>NUCLEOTIDE SEQUENCE [LARGE SCALE GENOMIC DNA]</scope>
    <source>
        <strain evidence="1 2">VB512170</strain>
    </source>
</reference>
<organism evidence="1 2">
    <name type="scientific">Hassallia byssoidea VB512170</name>
    <dbReference type="NCBI Taxonomy" id="1304833"/>
    <lineage>
        <taxon>Bacteria</taxon>
        <taxon>Bacillati</taxon>
        <taxon>Cyanobacteriota</taxon>
        <taxon>Cyanophyceae</taxon>
        <taxon>Nostocales</taxon>
        <taxon>Tolypothrichaceae</taxon>
        <taxon>Hassallia</taxon>
    </lineage>
</organism>
<protein>
    <recommendedName>
        <fullName evidence="3">Helicase/UvrB N-terminal domain-containing protein</fullName>
    </recommendedName>
</protein>
<dbReference type="AlphaFoldDB" id="A0A846H5Y9"/>